<gene>
    <name evidence="1" type="ORF">E8E12_006528</name>
</gene>
<proteinExistence type="predicted"/>
<organism evidence="1 2">
    <name type="scientific">Didymella heteroderae</name>
    <dbReference type="NCBI Taxonomy" id="1769908"/>
    <lineage>
        <taxon>Eukaryota</taxon>
        <taxon>Fungi</taxon>
        <taxon>Dikarya</taxon>
        <taxon>Ascomycota</taxon>
        <taxon>Pezizomycotina</taxon>
        <taxon>Dothideomycetes</taxon>
        <taxon>Pleosporomycetidae</taxon>
        <taxon>Pleosporales</taxon>
        <taxon>Pleosporineae</taxon>
        <taxon>Didymellaceae</taxon>
        <taxon>Didymella</taxon>
    </lineage>
</organism>
<protein>
    <submittedName>
        <fullName evidence="1">Uncharacterized protein</fullName>
    </submittedName>
</protein>
<sequence length="109" mass="13295">MPSCYSDPFNGYNGNDRWRRSSRVEHNFAKYRKHAEKLLDVLDVWEQDLKYILADCNKWYEEAKYTHNINDALEKIIQLNDVLNDLDREMRECGLHVAPPKKFWKKRWY</sequence>
<dbReference type="AlphaFoldDB" id="A0A9P4WU18"/>
<keyword evidence="2" id="KW-1185">Reference proteome</keyword>
<reference evidence="1" key="1">
    <citation type="submission" date="2019-04" db="EMBL/GenBank/DDBJ databases">
        <title>Sequencing of skin fungus with MAO and IRED activity.</title>
        <authorList>
            <person name="Marsaioli A.J."/>
            <person name="Bonatto J.M.C."/>
            <person name="Reis Junior O."/>
        </authorList>
    </citation>
    <scope>NUCLEOTIDE SEQUENCE</scope>
    <source>
        <strain evidence="1">28M1</strain>
    </source>
</reference>
<evidence type="ECO:0000313" key="2">
    <source>
        <dbReference type="Proteomes" id="UP000758155"/>
    </source>
</evidence>
<dbReference type="Proteomes" id="UP000758155">
    <property type="component" value="Unassembled WGS sequence"/>
</dbReference>
<dbReference type="EMBL" id="SWKV01000018">
    <property type="protein sequence ID" value="KAF3041904.1"/>
    <property type="molecule type" value="Genomic_DNA"/>
</dbReference>
<accession>A0A9P4WU18</accession>
<comment type="caution">
    <text evidence="1">The sequence shown here is derived from an EMBL/GenBank/DDBJ whole genome shotgun (WGS) entry which is preliminary data.</text>
</comment>
<evidence type="ECO:0000313" key="1">
    <source>
        <dbReference type="EMBL" id="KAF3041904.1"/>
    </source>
</evidence>
<name>A0A9P4WU18_9PLEO</name>